<dbReference type="InterPro" id="IPR009056">
    <property type="entry name" value="Cyt_c-like_dom"/>
</dbReference>
<evidence type="ECO:0000256" key="6">
    <source>
        <dbReference type="ARBA" id="ARBA00023002"/>
    </source>
</evidence>
<dbReference type="PANTHER" id="PTHR30600">
    <property type="entry name" value="CYTOCHROME C PEROXIDASE-RELATED"/>
    <property type="match status" value="1"/>
</dbReference>
<dbReference type="PIRSF" id="PIRSF000294">
    <property type="entry name" value="Cytochrome-c_peroxidase"/>
    <property type="match status" value="1"/>
</dbReference>
<evidence type="ECO:0000256" key="8">
    <source>
        <dbReference type="PROSITE-ProRule" id="PRU00433"/>
    </source>
</evidence>
<evidence type="ECO:0000313" key="11">
    <source>
        <dbReference type="Proteomes" id="UP000786183"/>
    </source>
</evidence>
<dbReference type="RefSeq" id="WP_172232537.1">
    <property type="nucleotide sequence ID" value="NZ_CP035946.1"/>
</dbReference>
<evidence type="ECO:0000256" key="4">
    <source>
        <dbReference type="ARBA" id="ARBA00022729"/>
    </source>
</evidence>
<dbReference type="EMBL" id="JACGBB010000001">
    <property type="protein sequence ID" value="MBZ7986657.1"/>
    <property type="molecule type" value="Genomic_DNA"/>
</dbReference>
<dbReference type="PANTHER" id="PTHR30600:SF7">
    <property type="entry name" value="CYTOCHROME C PEROXIDASE-RELATED"/>
    <property type="match status" value="1"/>
</dbReference>
<keyword evidence="11" id="KW-1185">Reference proteome</keyword>
<dbReference type="Gene3D" id="1.10.760.10">
    <property type="entry name" value="Cytochrome c-like domain"/>
    <property type="match status" value="2"/>
</dbReference>
<keyword evidence="6" id="KW-0560">Oxidoreductase</keyword>
<dbReference type="InterPro" id="IPR036909">
    <property type="entry name" value="Cyt_c-like_dom_sf"/>
</dbReference>
<accession>A0ABS7WPG1</accession>
<evidence type="ECO:0000313" key="10">
    <source>
        <dbReference type="EMBL" id="MBZ7986657.1"/>
    </source>
</evidence>
<sequence>MRILFFIFLNLSLMYCGDFRLKALEAIPYDKNLAQIGKKLYFDTNISSRKMSCNYCHNLDIDGSGTNDSGVNKDNLINPPTVLNAAYSYLFFKDGAQRNLKEQIIRTLKEDMGVDKEWIENNIINDNKYTHLFSSYGFKLDYDNFINSLVEFEKALVTLNAPFDKYLKGDDKAISDEAKIGYALFKYYGCNTCHSGFNFGTNIKAKINTVFSPLCDILPENVKVPTLRNITLSAPYGYSGVFNNLEDMVKIMAVCQVGVILEDSEVENILAFLKSLEGQRPEILDKR</sequence>
<evidence type="ECO:0000256" key="7">
    <source>
        <dbReference type="ARBA" id="ARBA00023004"/>
    </source>
</evidence>
<dbReference type="InterPro" id="IPR026259">
    <property type="entry name" value="MauG/Cytc_peroxidase"/>
</dbReference>
<comment type="caution">
    <text evidence="10">The sequence shown here is derived from an EMBL/GenBank/DDBJ whole genome shotgun (WGS) entry which is preliminary data.</text>
</comment>
<organism evidence="10 11">
    <name type="scientific">Campylobacter canadensis</name>
    <dbReference type="NCBI Taxonomy" id="449520"/>
    <lineage>
        <taxon>Bacteria</taxon>
        <taxon>Pseudomonadati</taxon>
        <taxon>Campylobacterota</taxon>
        <taxon>Epsilonproteobacteria</taxon>
        <taxon>Campylobacterales</taxon>
        <taxon>Campylobacteraceae</taxon>
        <taxon>Campylobacter</taxon>
    </lineage>
</organism>
<evidence type="ECO:0000259" key="9">
    <source>
        <dbReference type="PROSITE" id="PS51007"/>
    </source>
</evidence>
<keyword evidence="3 8" id="KW-0479">Metal-binding</keyword>
<dbReference type="InterPro" id="IPR051395">
    <property type="entry name" value="Cytochrome_c_Peroxidase/MauG"/>
</dbReference>
<comment type="subcellular location">
    <subcellularLocation>
        <location evidence="1">Periplasm</location>
    </subcellularLocation>
</comment>
<proteinExistence type="predicted"/>
<evidence type="ECO:0000256" key="5">
    <source>
        <dbReference type="ARBA" id="ARBA00022764"/>
    </source>
</evidence>
<dbReference type="Pfam" id="PF03150">
    <property type="entry name" value="CCP_MauG"/>
    <property type="match status" value="1"/>
</dbReference>
<evidence type="ECO:0000256" key="2">
    <source>
        <dbReference type="ARBA" id="ARBA00022617"/>
    </source>
</evidence>
<feature type="domain" description="Cytochrome c" evidence="9">
    <location>
        <begin position="176"/>
        <end position="277"/>
    </location>
</feature>
<keyword evidence="5" id="KW-0574">Periplasm</keyword>
<protein>
    <submittedName>
        <fullName evidence="10">C-type cytochrome</fullName>
    </submittedName>
</protein>
<evidence type="ECO:0000256" key="1">
    <source>
        <dbReference type="ARBA" id="ARBA00004418"/>
    </source>
</evidence>
<keyword evidence="7 8" id="KW-0408">Iron</keyword>
<reference evidence="10 11" key="1">
    <citation type="submission" date="2020-07" db="EMBL/GenBank/DDBJ databases">
        <title>Transfer of Campylobacter canadensis to the novel genus Avispirillum gen. nov., that also includes two novel species recovered from migratory waterfowl: Avispirillum anseris sp. nov. and Avispirillum brantae sp. nov.</title>
        <authorList>
            <person name="Miller W.G."/>
            <person name="Chapman M.H."/>
            <person name="Yee E."/>
            <person name="Inglis G.D."/>
        </authorList>
    </citation>
    <scope>NUCLEOTIDE SEQUENCE [LARGE SCALE GENOMIC DNA]</scope>
    <source>
        <strain evidence="10 11">L283</strain>
    </source>
</reference>
<keyword evidence="2 8" id="KW-0349">Heme</keyword>
<dbReference type="InterPro" id="IPR004852">
    <property type="entry name" value="Di-haem_cyt_c_peroxidsae"/>
</dbReference>
<gene>
    <name evidence="10" type="ORF">AVCANL283_00825</name>
</gene>
<dbReference type="PROSITE" id="PS51007">
    <property type="entry name" value="CYTC"/>
    <property type="match status" value="1"/>
</dbReference>
<dbReference type="Proteomes" id="UP000786183">
    <property type="component" value="Unassembled WGS sequence"/>
</dbReference>
<keyword evidence="4" id="KW-0732">Signal</keyword>
<name>A0ABS7WPG1_9BACT</name>
<dbReference type="SUPFAM" id="SSF46626">
    <property type="entry name" value="Cytochrome c"/>
    <property type="match status" value="2"/>
</dbReference>
<evidence type="ECO:0000256" key="3">
    <source>
        <dbReference type="ARBA" id="ARBA00022723"/>
    </source>
</evidence>